<keyword evidence="2" id="KW-1133">Transmembrane helix</keyword>
<gene>
    <name evidence="3" type="ORF">GCM10023082_14890</name>
</gene>
<accession>A0ABP7EF88</accession>
<evidence type="ECO:0008006" key="5">
    <source>
        <dbReference type="Google" id="ProtNLM"/>
    </source>
</evidence>
<keyword evidence="2" id="KW-0812">Transmembrane</keyword>
<evidence type="ECO:0000256" key="2">
    <source>
        <dbReference type="SAM" id="Phobius"/>
    </source>
</evidence>
<protein>
    <recommendedName>
        <fullName evidence="5">Minor tail protein</fullName>
    </recommendedName>
</protein>
<sequence>MSWDTAAAVAGVAIPVLGVAGAGARWVGKRWARIDEFIDDWQGTPPRPGVPARPGVMARLDAIEHELRPNSGSSLRDAVNRVDRRTAQAIPTPDDE</sequence>
<dbReference type="Proteomes" id="UP001499884">
    <property type="component" value="Unassembled WGS sequence"/>
</dbReference>
<reference evidence="4" key="1">
    <citation type="journal article" date="2019" name="Int. J. Syst. Evol. Microbiol.">
        <title>The Global Catalogue of Microorganisms (GCM) 10K type strain sequencing project: providing services to taxonomists for standard genome sequencing and annotation.</title>
        <authorList>
            <consortium name="The Broad Institute Genomics Platform"/>
            <consortium name="The Broad Institute Genome Sequencing Center for Infectious Disease"/>
            <person name="Wu L."/>
            <person name="Ma J."/>
        </authorList>
    </citation>
    <scope>NUCLEOTIDE SEQUENCE [LARGE SCALE GENOMIC DNA]</scope>
    <source>
        <strain evidence="4">JCM 30846</strain>
    </source>
</reference>
<evidence type="ECO:0000256" key="1">
    <source>
        <dbReference type="SAM" id="MobiDB-lite"/>
    </source>
</evidence>
<dbReference type="RefSeq" id="WP_345642861.1">
    <property type="nucleotide sequence ID" value="NZ_BAABEP010000006.1"/>
</dbReference>
<feature type="region of interest" description="Disordered" evidence="1">
    <location>
        <begin position="67"/>
        <end position="96"/>
    </location>
</feature>
<name>A0ABP7EF88_9ACTN</name>
<organism evidence="3 4">
    <name type="scientific">Streptomyces tremellae</name>
    <dbReference type="NCBI Taxonomy" id="1124239"/>
    <lineage>
        <taxon>Bacteria</taxon>
        <taxon>Bacillati</taxon>
        <taxon>Actinomycetota</taxon>
        <taxon>Actinomycetes</taxon>
        <taxon>Kitasatosporales</taxon>
        <taxon>Streptomycetaceae</taxon>
        <taxon>Streptomyces</taxon>
    </lineage>
</organism>
<evidence type="ECO:0000313" key="4">
    <source>
        <dbReference type="Proteomes" id="UP001499884"/>
    </source>
</evidence>
<evidence type="ECO:0000313" key="3">
    <source>
        <dbReference type="EMBL" id="GAA3718370.1"/>
    </source>
</evidence>
<keyword evidence="2" id="KW-0472">Membrane</keyword>
<keyword evidence="4" id="KW-1185">Reference proteome</keyword>
<proteinExistence type="predicted"/>
<dbReference type="EMBL" id="BAABEP010000006">
    <property type="protein sequence ID" value="GAA3718370.1"/>
    <property type="molecule type" value="Genomic_DNA"/>
</dbReference>
<comment type="caution">
    <text evidence="3">The sequence shown here is derived from an EMBL/GenBank/DDBJ whole genome shotgun (WGS) entry which is preliminary data.</text>
</comment>
<feature type="transmembrane region" description="Helical" evidence="2">
    <location>
        <begin position="6"/>
        <end position="27"/>
    </location>
</feature>